<dbReference type="AlphaFoldDB" id="A0AA88XWZ6"/>
<dbReference type="GO" id="GO:0030198">
    <property type="term" value="P:extracellular matrix organization"/>
    <property type="evidence" value="ECO:0007669"/>
    <property type="project" value="TreeGrafter"/>
</dbReference>
<dbReference type="EMBL" id="VSWD01000009">
    <property type="protein sequence ID" value="KAK3093529.1"/>
    <property type="molecule type" value="Genomic_DNA"/>
</dbReference>
<dbReference type="Pfam" id="PF23298">
    <property type="entry name" value="FZ_RECK"/>
    <property type="match status" value="1"/>
</dbReference>
<dbReference type="SUPFAM" id="SSF100895">
    <property type="entry name" value="Kazal-type serine protease inhibitors"/>
    <property type="match status" value="3"/>
</dbReference>
<proteinExistence type="predicted"/>
<dbReference type="PANTHER" id="PTHR13487">
    <property type="entry name" value="SERINE PROTEASE INHIBITOR"/>
    <property type="match status" value="1"/>
</dbReference>
<dbReference type="InterPro" id="IPR056977">
    <property type="entry name" value="FnI_RECK"/>
</dbReference>
<evidence type="ECO:0000259" key="1">
    <source>
        <dbReference type="PROSITE" id="PS51465"/>
    </source>
</evidence>
<feature type="domain" description="Kazal-like" evidence="1">
    <location>
        <begin position="682"/>
        <end position="737"/>
    </location>
</feature>
<evidence type="ECO:0000313" key="2">
    <source>
        <dbReference type="EMBL" id="KAK3093529.1"/>
    </source>
</evidence>
<dbReference type="Pfam" id="PF22961">
    <property type="entry name" value="RECK-like_N"/>
    <property type="match status" value="1"/>
</dbReference>
<dbReference type="Pfam" id="PF23332">
    <property type="entry name" value="CC4_RECK"/>
    <property type="match status" value="2"/>
</dbReference>
<dbReference type="InterPro" id="IPR056979">
    <property type="entry name" value="FZ_RECK"/>
</dbReference>
<dbReference type="InterPro" id="IPR002350">
    <property type="entry name" value="Kazal_dom"/>
</dbReference>
<dbReference type="Pfam" id="PF07648">
    <property type="entry name" value="Kazal_2"/>
    <property type="match status" value="3"/>
</dbReference>
<dbReference type="InterPro" id="IPR039016">
    <property type="entry name" value="RECK"/>
</dbReference>
<protein>
    <recommendedName>
        <fullName evidence="1">Kazal-like domain-containing protein</fullName>
    </recommendedName>
</protein>
<name>A0AA88XWZ6_PINIB</name>
<comment type="caution">
    <text evidence="2">The sequence shown here is derived from an EMBL/GenBank/DDBJ whole genome shotgun (WGS) entry which is preliminary data.</text>
</comment>
<reference evidence="2" key="1">
    <citation type="submission" date="2019-08" db="EMBL/GenBank/DDBJ databases">
        <title>The improved chromosome-level genome for the pearl oyster Pinctada fucata martensii using PacBio sequencing and Hi-C.</title>
        <authorList>
            <person name="Zheng Z."/>
        </authorList>
    </citation>
    <scope>NUCLEOTIDE SEQUENCE</scope>
    <source>
        <strain evidence="2">ZZ-2019</strain>
        <tissue evidence="2">Adductor muscle</tissue>
    </source>
</reference>
<dbReference type="GO" id="GO:0008191">
    <property type="term" value="F:metalloendopeptidase inhibitor activity"/>
    <property type="evidence" value="ECO:0007669"/>
    <property type="project" value="InterPro"/>
</dbReference>
<dbReference type="CDD" id="cd00104">
    <property type="entry name" value="KAZAL_FS"/>
    <property type="match status" value="2"/>
</dbReference>
<dbReference type="InterPro" id="IPR056978">
    <property type="entry name" value="CC4_RECK"/>
</dbReference>
<dbReference type="GO" id="GO:0005886">
    <property type="term" value="C:plasma membrane"/>
    <property type="evidence" value="ECO:0007669"/>
    <property type="project" value="TreeGrafter"/>
</dbReference>
<accession>A0AA88XWZ6</accession>
<dbReference type="Pfam" id="PF25028">
    <property type="entry name" value="FnI_RECK"/>
    <property type="match status" value="1"/>
</dbReference>
<feature type="domain" description="Kazal-like" evidence="1">
    <location>
        <begin position="609"/>
        <end position="658"/>
    </location>
</feature>
<sequence>MFREKEREKDRDFSVIHGLRIFHQLLISRETMATTGRQTDQMKQLIVASKSCLGDQLAFWQCVNSSLTVVHSISAWSGRPCCDLAANRFCEESCRSARSIQDIEEDCSRSTETSLFKCLLKQEEGEKCCEMADEYNCRLVCQGTFLSDYSRKTQRHILRGQCKQSHSIMQCAQVRTLRRSNGKDSLPCCYEVKDKNCRDTCVQAISTLTNEQEIAKELEASCGPIFPQWKCFLSQDPGRNSNRYNPRKQVLAAARLQCCAQANHGRCGQLCSRTYSTEWNGKFEEFNKQCQDLTTSVSRLEAPMLTCITEVEEPCRIGCDGLQFCTNFNHRPTELFRSCNREADEAAETQYKKWMRDKFIVLPQMRIPVKDIRMCEPEIWKAIACATQIKPCGRKPSSLFICREDCLNILNKCLNQSRIHPDQTVTNLCKILSPDDSSRSCISVKQFTDPSPHKMRSYEVSTPCKPNPCSEGEICWINRNKCRNPQMCPAYFCHKACSMGVMETMLVPRHSYIKIPVYQQLAPSSSNSDPSVPCIPHRVCKCGKHGDLGNCKEMPCSRRNKCTLSTSKSDLIKNHGEHFRIDCNFCMCNAGDLVCTKRRCPPDKISSSGQTGLACDCARNYAPRCGKNGRTYPNDCIARSKRCGGMKSSQLTLGACHSTDPCSDNPCGDDFMCMPKRKVCLSIKTERCLQYECVPLYKDCDKHFHDPVCSTDGMEYTNPCMLLYHGKELAYRGHCQNYCSTSTKACGHNGETYDSECAALADRTTVDYYGPCRAVGHFSGNLTDNECLSNPTIKNCINECEKITCPPVVPSNCQPLTPPGACCPVCAAELRALYKTDIADEVAEATMSGPVTVHSILNILSRQLEVAECDVFGYLNVESDDLVILVKSVVRSPTMLQVEACVREAERIAYLIQTDNPLLKSYMTLTPLLLAPMRAPSAISTSSGSNFSQSVTSIVLFLLIYIVTSKFRYS</sequence>
<dbReference type="InterPro" id="IPR055110">
    <property type="entry name" value="RECK-like_N"/>
</dbReference>
<dbReference type="PANTHER" id="PTHR13487:SF3">
    <property type="entry name" value="REVERSION-INDUCING CYSTEINE-RICH PROTEIN WITH KAZAL MOTIFS"/>
    <property type="match status" value="1"/>
</dbReference>
<keyword evidence="3" id="KW-1185">Reference proteome</keyword>
<dbReference type="Proteomes" id="UP001186944">
    <property type="component" value="Unassembled WGS sequence"/>
</dbReference>
<organism evidence="2 3">
    <name type="scientific">Pinctada imbricata</name>
    <name type="common">Atlantic pearl-oyster</name>
    <name type="synonym">Pinctada martensii</name>
    <dbReference type="NCBI Taxonomy" id="66713"/>
    <lineage>
        <taxon>Eukaryota</taxon>
        <taxon>Metazoa</taxon>
        <taxon>Spiralia</taxon>
        <taxon>Lophotrochozoa</taxon>
        <taxon>Mollusca</taxon>
        <taxon>Bivalvia</taxon>
        <taxon>Autobranchia</taxon>
        <taxon>Pteriomorphia</taxon>
        <taxon>Pterioida</taxon>
        <taxon>Pterioidea</taxon>
        <taxon>Pteriidae</taxon>
        <taxon>Pinctada</taxon>
    </lineage>
</organism>
<dbReference type="PROSITE" id="PS51465">
    <property type="entry name" value="KAZAL_2"/>
    <property type="match status" value="2"/>
</dbReference>
<gene>
    <name evidence="2" type="ORF">FSP39_016828</name>
</gene>
<dbReference type="InterPro" id="IPR036058">
    <property type="entry name" value="Kazal_dom_sf"/>
</dbReference>
<dbReference type="Gene3D" id="3.30.60.30">
    <property type="match status" value="3"/>
</dbReference>
<evidence type="ECO:0000313" key="3">
    <source>
        <dbReference type="Proteomes" id="UP001186944"/>
    </source>
</evidence>
<dbReference type="SMART" id="SM00280">
    <property type="entry name" value="KAZAL"/>
    <property type="match status" value="3"/>
</dbReference>